<accession>A0A8S5L5P6</accession>
<dbReference type="GO" id="GO:0044423">
    <property type="term" value="C:virion component"/>
    <property type="evidence" value="ECO:0007669"/>
    <property type="project" value="UniProtKB-KW"/>
</dbReference>
<evidence type="ECO:0000256" key="2">
    <source>
        <dbReference type="ARBA" id="ARBA00022581"/>
    </source>
</evidence>
<keyword evidence="5" id="KW-1175">Viral attachment to host cell pilus</keyword>
<keyword evidence="2" id="KW-0945">Host-virus interaction</keyword>
<gene>
    <name evidence="8" type="primary">SRR7976325_19_2</name>
</gene>
<evidence type="ECO:0000313" key="8">
    <source>
        <dbReference type="EMBL" id="DAD52791.1"/>
    </source>
</evidence>
<evidence type="ECO:0000256" key="6">
    <source>
        <dbReference type="ARBA" id="ARBA00023296"/>
    </source>
</evidence>
<evidence type="ECO:0000256" key="5">
    <source>
        <dbReference type="ARBA" id="ARBA00023104"/>
    </source>
</evidence>
<evidence type="ECO:0000256" key="1">
    <source>
        <dbReference type="ARBA" id="ARBA00004328"/>
    </source>
</evidence>
<protein>
    <submittedName>
        <fullName evidence="8">Maturation protein</fullName>
    </submittedName>
</protein>
<keyword evidence="9" id="KW-1185">Reference proteome</keyword>
<dbReference type="RefSeq" id="YP_010769400.1">
    <property type="nucleotide sequence ID" value="NC_073963.1"/>
</dbReference>
<dbReference type="GO" id="GO:0039666">
    <property type="term" value="P:virion attachment to host cell pilus"/>
    <property type="evidence" value="ECO:0007669"/>
    <property type="project" value="UniProtKB-KW"/>
</dbReference>
<evidence type="ECO:0000313" key="9">
    <source>
        <dbReference type="Proteomes" id="UP000681056"/>
    </source>
</evidence>
<evidence type="ECO:0000256" key="4">
    <source>
        <dbReference type="ARBA" id="ARBA00022844"/>
    </source>
</evidence>
<proteinExistence type="inferred from homology"/>
<dbReference type="Proteomes" id="UP000681056">
    <property type="component" value="Segment"/>
</dbReference>
<dbReference type="EMBL" id="BK014207">
    <property type="protein sequence ID" value="DAD52791.1"/>
    <property type="molecule type" value="Genomic_RNA"/>
</dbReference>
<evidence type="ECO:0000256" key="3">
    <source>
        <dbReference type="ARBA" id="ARBA00022804"/>
    </source>
</evidence>
<dbReference type="GeneID" id="80398404"/>
<dbReference type="KEGG" id="vg:80398404"/>
<name>A0A8S5L5P6_9VIRU</name>
<reference evidence="8 9" key="1">
    <citation type="submission" date="2020-09" db="EMBL/GenBank/DDBJ databases">
        <title>Leviviricetes taxonomy.</title>
        <authorList>
            <person name="Stockdale S.R."/>
            <person name="Callanan J."/>
            <person name="Adriaenssens E.M."/>
            <person name="Kuhn J.H."/>
            <person name="Rumnieks J."/>
            <person name="Shkoporov A."/>
            <person name="Draper L.A."/>
            <person name="Ross P."/>
            <person name="Hill C."/>
        </authorList>
    </citation>
    <scope>NUCLEOTIDE SEQUENCE [LARGE SCALE GENOMIC DNA]</scope>
</reference>
<dbReference type="InterPro" id="IPR005563">
    <property type="entry name" value="A_protein"/>
</dbReference>
<keyword evidence="6" id="KW-1160">Virus entry into host cell</keyword>
<keyword evidence="4" id="KW-0946">Virion</keyword>
<sequence>MTTTGPLYRSINSLDVWLYRKWYRQKPPFPSTGRPPSPYVFSTCHVTRRDGAFATFTAGNTVAGYNAQTLVGNGTDRYRALNKAYGRFVDKINEEAMLLVNTYERKQAVNMVQNSALRMLYAFLLLRKGYRHKAMKALGLKIKGDKWNLARDASAIWLEFHFGWEPLVKDIHSAIEILQADVSPVDVKGTGSTYFETHKSAPDKQWNSHARIKIMAKYQAQISVTNPNLHKASQLGLINPAAVAWELIPFSFLVDWFIPVGQFLNSWTDFAGLKLDNAFTTVYLVNDSVEWLNYPGRPDLTSHVDAQAAGMLRSLGITTPLPVMKQFKGFSVTRGATAIALLLTVFNKQLNSDKTRMKLTKG</sequence>
<evidence type="ECO:0000256" key="7">
    <source>
        <dbReference type="ARBA" id="ARBA00035110"/>
    </source>
</evidence>
<comment type="subcellular location">
    <subcellularLocation>
        <location evidence="1">Virion</location>
    </subcellularLocation>
</comment>
<keyword evidence="3" id="KW-1161">Viral attachment to host cell</keyword>
<comment type="similarity">
    <text evidence="7">Belongs to the Leviviricetes maturation protein family.</text>
</comment>
<dbReference type="Pfam" id="PF03863">
    <property type="entry name" value="Phage_mat-A"/>
    <property type="match status" value="2"/>
</dbReference>
<organism evidence="8 9">
    <name type="scientific">ssRNA phage SRR7976325_19</name>
    <dbReference type="NCBI Taxonomy" id="2786706"/>
    <lineage>
        <taxon>Viruses</taxon>
        <taxon>Riboviria</taxon>
        <taxon>Orthornavirae</taxon>
        <taxon>Lenarviricota</taxon>
        <taxon>Leviviricetes</taxon>
        <taxon>Norzivirales</taxon>
        <taxon>Fiersviridae</taxon>
        <taxon>Imeberivirus</taxon>
        <taxon>Imeberivirus luticola</taxon>
    </lineage>
</organism>